<proteinExistence type="predicted"/>
<name>A0A8S5PHG7_9CAUD</name>
<reference evidence="1" key="1">
    <citation type="journal article" date="2021" name="Proc. Natl. Acad. Sci. U.S.A.">
        <title>A Catalog of Tens of Thousands of Viruses from Human Metagenomes Reveals Hidden Associations with Chronic Diseases.</title>
        <authorList>
            <person name="Tisza M.J."/>
            <person name="Buck C.B."/>
        </authorList>
    </citation>
    <scope>NUCLEOTIDE SEQUENCE</scope>
    <source>
        <strain evidence="1">Ct6aW5</strain>
    </source>
</reference>
<organism evidence="1">
    <name type="scientific">Myoviridae sp. ct6aW5</name>
    <dbReference type="NCBI Taxonomy" id="2825036"/>
    <lineage>
        <taxon>Viruses</taxon>
        <taxon>Duplodnaviria</taxon>
        <taxon>Heunggongvirae</taxon>
        <taxon>Uroviricota</taxon>
        <taxon>Caudoviricetes</taxon>
    </lineage>
</organism>
<sequence>MPPFFNGVAIAPECRAIIQNVKTYTNLESKAFIRQIRRK</sequence>
<accession>A0A8S5PHG7</accession>
<dbReference type="EMBL" id="BK015418">
    <property type="protein sequence ID" value="DAE05817.1"/>
    <property type="molecule type" value="Genomic_DNA"/>
</dbReference>
<evidence type="ECO:0000313" key="1">
    <source>
        <dbReference type="EMBL" id="DAE05817.1"/>
    </source>
</evidence>
<protein>
    <submittedName>
        <fullName evidence="1">Uncharacterized protein</fullName>
    </submittedName>
</protein>